<comment type="caution">
    <text evidence="2">The sequence shown here is derived from an EMBL/GenBank/DDBJ whole genome shotgun (WGS) entry which is preliminary data.</text>
</comment>
<dbReference type="Proteomes" id="UP000266152">
    <property type="component" value="Unassembled WGS sequence"/>
</dbReference>
<evidence type="ECO:0000256" key="1">
    <source>
        <dbReference type="SAM" id="MobiDB-lite"/>
    </source>
</evidence>
<reference evidence="2 3" key="1">
    <citation type="journal article" date="2018" name="PLoS Pathog.">
        <title>Evolution of structural diversity of trichothecenes, a family of toxins produced by plant pathogenic and entomopathogenic fungi.</title>
        <authorList>
            <person name="Proctor R.H."/>
            <person name="McCormick S.P."/>
            <person name="Kim H.S."/>
            <person name="Cardoza R.E."/>
            <person name="Stanley A.M."/>
            <person name="Lindo L."/>
            <person name="Kelly A."/>
            <person name="Brown D.W."/>
            <person name="Lee T."/>
            <person name="Vaughan M.M."/>
            <person name="Alexander N.J."/>
            <person name="Busman M."/>
            <person name="Gutierrez S."/>
        </authorList>
    </citation>
    <scope>NUCLEOTIDE SEQUENCE [LARGE SCALE GENOMIC DNA]</scope>
    <source>
        <strain evidence="2 3">NRRL 3299</strain>
    </source>
</reference>
<keyword evidence="3" id="KW-1185">Reference proteome</keyword>
<accession>A0A395RJH4</accession>
<dbReference type="EMBL" id="PXOF01000194">
    <property type="protein sequence ID" value="RGP60246.1"/>
    <property type="molecule type" value="Genomic_DNA"/>
</dbReference>
<feature type="compositionally biased region" description="Acidic residues" evidence="1">
    <location>
        <begin position="281"/>
        <end position="300"/>
    </location>
</feature>
<organism evidence="2 3">
    <name type="scientific">Fusarium sporotrichioides</name>
    <dbReference type="NCBI Taxonomy" id="5514"/>
    <lineage>
        <taxon>Eukaryota</taxon>
        <taxon>Fungi</taxon>
        <taxon>Dikarya</taxon>
        <taxon>Ascomycota</taxon>
        <taxon>Pezizomycotina</taxon>
        <taxon>Sordariomycetes</taxon>
        <taxon>Hypocreomycetidae</taxon>
        <taxon>Hypocreales</taxon>
        <taxon>Nectriaceae</taxon>
        <taxon>Fusarium</taxon>
    </lineage>
</organism>
<sequence>MDDHKPHPRAWVRVPSVGPYVNFDEASCFAVRWEWFGQSSQRWHSVPVCRIALGQARINSHIEKGKPEQVHRPWHTAMNILQALERRIYTEPRGEFPEQMSFNCIIRRLETDHLNQRYRWVPQTTKTMPAPRPAIWDDNFRLMYRLFGTSLTHVITSGRPDFRADFLLRTQKDVLAAKHEVKCDTCRYIGLNVKCVREESQTNDWVCKCCAMFCRPCTFTSLSASLELWGSDPPLFVSRAYSVYPSGPHRFLSYHYIMNLAQQLTVSYAPKPLSESLFQPADDDEGEEEMDDVVEGSNDE</sequence>
<evidence type="ECO:0000313" key="2">
    <source>
        <dbReference type="EMBL" id="RGP60246.1"/>
    </source>
</evidence>
<protein>
    <submittedName>
        <fullName evidence="2">Uncharacterized protein</fullName>
    </submittedName>
</protein>
<name>A0A395RJH4_FUSSP</name>
<evidence type="ECO:0000313" key="3">
    <source>
        <dbReference type="Proteomes" id="UP000266152"/>
    </source>
</evidence>
<feature type="region of interest" description="Disordered" evidence="1">
    <location>
        <begin position="275"/>
        <end position="300"/>
    </location>
</feature>
<gene>
    <name evidence="2" type="ORF">FSPOR_10770</name>
</gene>
<dbReference type="STRING" id="5514.A0A395RJH4"/>
<proteinExistence type="predicted"/>
<dbReference type="AlphaFoldDB" id="A0A395RJH4"/>